<dbReference type="InterPro" id="IPR050267">
    <property type="entry name" value="Anti-sigma-factor_SerPK"/>
</dbReference>
<dbReference type="InterPro" id="IPR036890">
    <property type="entry name" value="HATPase_C_sf"/>
</dbReference>
<organism evidence="3 4">
    <name type="scientific">Nonomuraea solani</name>
    <dbReference type="NCBI Taxonomy" id="1144553"/>
    <lineage>
        <taxon>Bacteria</taxon>
        <taxon>Bacillati</taxon>
        <taxon>Actinomycetota</taxon>
        <taxon>Actinomycetes</taxon>
        <taxon>Streptosporangiales</taxon>
        <taxon>Streptosporangiaceae</taxon>
        <taxon>Nonomuraea</taxon>
    </lineage>
</organism>
<dbReference type="Gene3D" id="3.30.565.10">
    <property type="entry name" value="Histidine kinase-like ATPase, C-terminal domain"/>
    <property type="match status" value="1"/>
</dbReference>
<keyword evidence="1" id="KW-0723">Serine/threonine-protein kinase</keyword>
<proteinExistence type="predicted"/>
<dbReference type="SUPFAM" id="SSF55874">
    <property type="entry name" value="ATPase domain of HSP90 chaperone/DNA topoisomerase II/histidine kinase"/>
    <property type="match status" value="1"/>
</dbReference>
<evidence type="ECO:0000313" key="4">
    <source>
        <dbReference type="Proteomes" id="UP000236732"/>
    </source>
</evidence>
<dbReference type="CDD" id="cd16936">
    <property type="entry name" value="HATPase_RsbW-like"/>
    <property type="match status" value="1"/>
</dbReference>
<dbReference type="GO" id="GO:0004674">
    <property type="term" value="F:protein serine/threonine kinase activity"/>
    <property type="evidence" value="ECO:0007669"/>
    <property type="project" value="UniProtKB-KW"/>
</dbReference>
<dbReference type="FunFam" id="3.30.565.10:FF:000028">
    <property type="entry name" value="PAS sensor protein"/>
    <property type="match status" value="1"/>
</dbReference>
<evidence type="ECO:0000256" key="1">
    <source>
        <dbReference type="ARBA" id="ARBA00022527"/>
    </source>
</evidence>
<keyword evidence="3" id="KW-0808">Transferase</keyword>
<gene>
    <name evidence="3" type="ORF">SAMN05444920_120171</name>
</gene>
<dbReference type="PANTHER" id="PTHR35526:SF3">
    <property type="entry name" value="ANTI-SIGMA-F FACTOR RSBW"/>
    <property type="match status" value="1"/>
</dbReference>
<dbReference type="Proteomes" id="UP000236732">
    <property type="component" value="Unassembled WGS sequence"/>
</dbReference>
<name>A0A1H6EUC2_9ACTN</name>
<dbReference type="RefSeq" id="WP_103962548.1">
    <property type="nucleotide sequence ID" value="NZ_FNVT01000020.1"/>
</dbReference>
<dbReference type="InterPro" id="IPR003594">
    <property type="entry name" value="HATPase_dom"/>
</dbReference>
<feature type="domain" description="Histidine kinase/HSP90-like ATPase" evidence="2">
    <location>
        <begin position="7"/>
        <end position="117"/>
    </location>
</feature>
<reference evidence="3 4" key="1">
    <citation type="submission" date="2016-10" db="EMBL/GenBank/DDBJ databases">
        <authorList>
            <person name="de Groot N.N."/>
        </authorList>
    </citation>
    <scope>NUCLEOTIDE SEQUENCE [LARGE SCALE GENOMIC DNA]</scope>
    <source>
        <strain evidence="3 4">CGMCC 4.7037</strain>
    </source>
</reference>
<dbReference type="EMBL" id="FNVT01000020">
    <property type="protein sequence ID" value="SEH01467.1"/>
    <property type="molecule type" value="Genomic_DNA"/>
</dbReference>
<evidence type="ECO:0000313" key="3">
    <source>
        <dbReference type="EMBL" id="SEH01467.1"/>
    </source>
</evidence>
<dbReference type="Pfam" id="PF13581">
    <property type="entry name" value="HATPase_c_2"/>
    <property type="match status" value="1"/>
</dbReference>
<protein>
    <submittedName>
        <fullName evidence="3">Anti-sigma regulatory factor (Ser/Thr protein kinase)</fullName>
    </submittedName>
</protein>
<keyword evidence="4" id="KW-1185">Reference proteome</keyword>
<dbReference type="OrthoDB" id="3534907at2"/>
<dbReference type="PANTHER" id="PTHR35526">
    <property type="entry name" value="ANTI-SIGMA-F FACTOR RSBW-RELATED"/>
    <property type="match status" value="1"/>
</dbReference>
<keyword evidence="3" id="KW-0418">Kinase</keyword>
<accession>A0A1H6EUC2</accession>
<evidence type="ECO:0000259" key="2">
    <source>
        <dbReference type="Pfam" id="PF13581"/>
    </source>
</evidence>
<sequence>MSASWTLPSRPVSARTARRLIRTQLLAWGLQHACDLAELLVSELVTNAIRHARGLVRLRVSAVDGLVRCEVEDATSRLPRLRAARDDDEGSRGLALVAGLSSDWGSARTRTGKVVWFELPAPVAVAA</sequence>
<dbReference type="AlphaFoldDB" id="A0A1H6EUC2"/>